<dbReference type="Proteomes" id="UP000008909">
    <property type="component" value="Unassembled WGS sequence"/>
</dbReference>
<accession>G7YAK6</accession>
<dbReference type="Gene3D" id="3.30.420.10">
    <property type="entry name" value="Ribonuclease H-like superfamily/Ribonuclease H"/>
    <property type="match status" value="1"/>
</dbReference>
<evidence type="ECO:0000313" key="2">
    <source>
        <dbReference type="Proteomes" id="UP000008909"/>
    </source>
</evidence>
<dbReference type="EMBL" id="DF143003">
    <property type="protein sequence ID" value="GAA49990.1"/>
    <property type="molecule type" value="Genomic_DNA"/>
</dbReference>
<dbReference type="GO" id="GO:0003676">
    <property type="term" value="F:nucleic acid binding"/>
    <property type="evidence" value="ECO:0007669"/>
    <property type="project" value="InterPro"/>
</dbReference>
<evidence type="ECO:0008006" key="3">
    <source>
        <dbReference type="Google" id="ProtNLM"/>
    </source>
</evidence>
<organism evidence="1 2">
    <name type="scientific">Clonorchis sinensis</name>
    <name type="common">Chinese liver fluke</name>
    <dbReference type="NCBI Taxonomy" id="79923"/>
    <lineage>
        <taxon>Eukaryota</taxon>
        <taxon>Metazoa</taxon>
        <taxon>Spiralia</taxon>
        <taxon>Lophotrochozoa</taxon>
        <taxon>Platyhelminthes</taxon>
        <taxon>Trematoda</taxon>
        <taxon>Digenea</taxon>
        <taxon>Opisthorchiida</taxon>
        <taxon>Opisthorchiata</taxon>
        <taxon>Opisthorchiidae</taxon>
        <taxon>Clonorchis</taxon>
    </lineage>
</organism>
<dbReference type="InterPro" id="IPR036397">
    <property type="entry name" value="RNaseH_sf"/>
</dbReference>
<dbReference type="SUPFAM" id="SSF53098">
    <property type="entry name" value="Ribonuclease H-like"/>
    <property type="match status" value="1"/>
</dbReference>
<protein>
    <recommendedName>
        <fullName evidence="3">Integrase catalytic domain-containing protein</fullName>
    </recommendedName>
</protein>
<gene>
    <name evidence="1" type="ORF">CLF_103896</name>
</gene>
<sequence length="100" mass="11537">MHFVRIKNLRFSPEVIRLVTKQCHVCAELKPCLFKLSGSTLIKSAQRFERLSVDFKGRLPSTTRNKYLLTVVDEYSRFPFTYPCPDIYGDTVSHAAVCHI</sequence>
<dbReference type="AlphaFoldDB" id="G7YAK6"/>
<proteinExistence type="predicted"/>
<reference key="2">
    <citation type="submission" date="2011-10" db="EMBL/GenBank/DDBJ databases">
        <title>The genome and transcriptome sequence of Clonorchis sinensis provide insights into the carcinogenic liver fluke.</title>
        <authorList>
            <person name="Wang X."/>
            <person name="Huang Y."/>
            <person name="Chen W."/>
            <person name="Liu H."/>
            <person name="Guo L."/>
            <person name="Chen Y."/>
            <person name="Luo F."/>
            <person name="Zhou W."/>
            <person name="Sun J."/>
            <person name="Mao Q."/>
            <person name="Liang P."/>
            <person name="Zhou C."/>
            <person name="Tian Y."/>
            <person name="Men J."/>
            <person name="Lv X."/>
            <person name="Huang L."/>
            <person name="Zhou J."/>
            <person name="Hu Y."/>
            <person name="Li R."/>
            <person name="Zhang F."/>
            <person name="Lei H."/>
            <person name="Li X."/>
            <person name="Hu X."/>
            <person name="Liang C."/>
            <person name="Xu J."/>
            <person name="Wu Z."/>
            <person name="Yu X."/>
        </authorList>
    </citation>
    <scope>NUCLEOTIDE SEQUENCE</scope>
    <source>
        <strain>Henan</strain>
    </source>
</reference>
<evidence type="ECO:0000313" key="1">
    <source>
        <dbReference type="EMBL" id="GAA49990.1"/>
    </source>
</evidence>
<keyword evidence="2" id="KW-1185">Reference proteome</keyword>
<name>G7YAK6_CLOSI</name>
<reference evidence="1" key="1">
    <citation type="journal article" date="2011" name="Genome Biol.">
        <title>The draft genome of the carcinogenic human liver fluke Clonorchis sinensis.</title>
        <authorList>
            <person name="Wang X."/>
            <person name="Chen W."/>
            <person name="Huang Y."/>
            <person name="Sun J."/>
            <person name="Men J."/>
            <person name="Liu H."/>
            <person name="Luo F."/>
            <person name="Guo L."/>
            <person name="Lv X."/>
            <person name="Deng C."/>
            <person name="Zhou C."/>
            <person name="Fan Y."/>
            <person name="Li X."/>
            <person name="Huang L."/>
            <person name="Hu Y."/>
            <person name="Liang C."/>
            <person name="Hu X."/>
            <person name="Xu J."/>
            <person name="Yu X."/>
        </authorList>
    </citation>
    <scope>NUCLEOTIDE SEQUENCE [LARGE SCALE GENOMIC DNA]</scope>
    <source>
        <strain evidence="1">Henan</strain>
    </source>
</reference>
<dbReference type="InterPro" id="IPR012337">
    <property type="entry name" value="RNaseH-like_sf"/>
</dbReference>